<keyword evidence="1" id="KW-0677">Repeat</keyword>
<dbReference type="SUPFAM" id="SSF81383">
    <property type="entry name" value="F-box domain"/>
    <property type="match status" value="1"/>
</dbReference>
<feature type="repeat" description="RPEL" evidence="2">
    <location>
        <begin position="120"/>
        <end position="145"/>
    </location>
</feature>
<dbReference type="EMBL" id="LK052912">
    <property type="protein sequence ID" value="CDR47041.1"/>
    <property type="molecule type" value="Genomic_DNA"/>
</dbReference>
<evidence type="ECO:0000313" key="5">
    <source>
        <dbReference type="EMBL" id="CDR47041.1"/>
    </source>
</evidence>
<accession>A0A061BCG5</accession>
<gene>
    <name evidence="5" type="ORF">CYFA0S_27e01024g</name>
</gene>
<dbReference type="PROSITE" id="PS50181">
    <property type="entry name" value="FBOX"/>
    <property type="match status" value="1"/>
</dbReference>
<evidence type="ECO:0000256" key="3">
    <source>
        <dbReference type="SAM" id="MobiDB-lite"/>
    </source>
</evidence>
<dbReference type="InterPro" id="IPR036047">
    <property type="entry name" value="F-box-like_dom_sf"/>
</dbReference>
<dbReference type="VEuPathDB" id="FungiDB:BON22_5012"/>
<feature type="compositionally biased region" description="Polar residues" evidence="3">
    <location>
        <begin position="193"/>
        <end position="206"/>
    </location>
</feature>
<feature type="region of interest" description="Disordered" evidence="3">
    <location>
        <begin position="193"/>
        <end position="214"/>
    </location>
</feature>
<evidence type="ECO:0000259" key="4">
    <source>
        <dbReference type="PROSITE" id="PS50181"/>
    </source>
</evidence>
<dbReference type="PROSITE" id="PS51073">
    <property type="entry name" value="RPEL"/>
    <property type="match status" value="1"/>
</dbReference>
<reference evidence="5" key="1">
    <citation type="journal article" date="2014" name="Genome Announc.">
        <title>Genome sequence of the yeast Cyberlindnera fabianii (Hansenula fabianii).</title>
        <authorList>
            <person name="Freel K.C."/>
            <person name="Sarilar V."/>
            <person name="Neuveglise C."/>
            <person name="Devillers H."/>
            <person name="Friedrich A."/>
            <person name="Schacherer J."/>
        </authorList>
    </citation>
    <scope>NUCLEOTIDE SEQUENCE</scope>
    <source>
        <strain evidence="5">YJS4271</strain>
    </source>
</reference>
<feature type="compositionally biased region" description="Low complexity" evidence="3">
    <location>
        <begin position="268"/>
        <end position="305"/>
    </location>
</feature>
<proteinExistence type="predicted"/>
<dbReference type="SMART" id="SM00256">
    <property type="entry name" value="FBOX"/>
    <property type="match status" value="1"/>
</dbReference>
<feature type="region of interest" description="Disordered" evidence="3">
    <location>
        <begin position="387"/>
        <end position="424"/>
    </location>
</feature>
<dbReference type="InterPro" id="IPR001810">
    <property type="entry name" value="F-box_dom"/>
</dbReference>
<feature type="compositionally biased region" description="Polar residues" evidence="3">
    <location>
        <begin position="388"/>
        <end position="414"/>
    </location>
</feature>
<protein>
    <submittedName>
        <fullName evidence="5">CYFA0S27e01024g1_1</fullName>
    </submittedName>
</protein>
<feature type="compositionally biased region" description="Polar residues" evidence="3">
    <location>
        <begin position="306"/>
        <end position="325"/>
    </location>
</feature>
<feature type="region of interest" description="Disordered" evidence="3">
    <location>
        <begin position="259"/>
        <end position="352"/>
    </location>
</feature>
<feature type="domain" description="F-box" evidence="4">
    <location>
        <begin position="19"/>
        <end position="70"/>
    </location>
</feature>
<sequence>MDFLTTNFPEDTTSEFTGPFRLLDLPLEILFRVLVFLDDPEMRSLAETCRTLRNVARERFIQRSKFFYVRDKIGIRLTELRPALSELYHQHIVPVQNVNMLGNTAHVTVINDLQRSFRRDSLSKSLQKRPMLSELKEKNIIPLDSSTSPLIKTRVKELKQENLSQMLQLLLKSYRFQKKIVNSDVDVNVKISTFESPGDQSSTTAPQDLPSPDRKTLISKIEIIEKKRQGKVNTGQYHDVSDEFIRIYNRLCSRFGHTIKPSNQRSLSTPVPSSASVNSTSPSTPLRAKNHPLNQLPPLNSSPISTIKSTRRTVSLSDTPHTPTASSRKPSDSRASSTSSCFSTPALDSSPNLLEVDEEMTDKQGFILHRAKDMTSVRSKKQYFEQLSHAQESNSTNSSRTPSDSFLRSVSRDASGTGIDVPSRKPSRTVLKAKVINDSIISYEKLF</sequence>
<dbReference type="AlphaFoldDB" id="A0A061BCG5"/>
<dbReference type="Pfam" id="PF12937">
    <property type="entry name" value="F-box-like"/>
    <property type="match status" value="1"/>
</dbReference>
<feature type="compositionally biased region" description="Low complexity" evidence="3">
    <location>
        <begin position="333"/>
        <end position="343"/>
    </location>
</feature>
<organism evidence="5">
    <name type="scientific">Cyberlindnera fabianii</name>
    <name type="common">Yeast</name>
    <name type="synonym">Hansenula fabianii</name>
    <dbReference type="NCBI Taxonomy" id="36022"/>
    <lineage>
        <taxon>Eukaryota</taxon>
        <taxon>Fungi</taxon>
        <taxon>Dikarya</taxon>
        <taxon>Ascomycota</taxon>
        <taxon>Saccharomycotina</taxon>
        <taxon>Saccharomycetes</taxon>
        <taxon>Phaffomycetales</taxon>
        <taxon>Phaffomycetaceae</taxon>
        <taxon>Cyberlindnera</taxon>
    </lineage>
</organism>
<dbReference type="InterPro" id="IPR004018">
    <property type="entry name" value="RPEL_repeat"/>
</dbReference>
<evidence type="ECO:0000256" key="2">
    <source>
        <dbReference type="PROSITE-ProRule" id="PRU00401"/>
    </source>
</evidence>
<evidence type="ECO:0000256" key="1">
    <source>
        <dbReference type="ARBA" id="ARBA00022737"/>
    </source>
</evidence>
<name>A0A061BCG5_CYBFA</name>
<dbReference type="OrthoDB" id="3219396at2759"/>